<feature type="chain" id="PRO_5042196046" description="Glycosyl transferase family 1 domain-containing protein" evidence="2">
    <location>
        <begin position="19"/>
        <end position="846"/>
    </location>
</feature>
<dbReference type="CDD" id="cd03801">
    <property type="entry name" value="GT4_PimA-like"/>
    <property type="match status" value="1"/>
</dbReference>
<gene>
    <name evidence="4" type="ORF">CTAYLR_006474</name>
</gene>
<keyword evidence="5" id="KW-1185">Reference proteome</keyword>
<reference evidence="4" key="1">
    <citation type="submission" date="2023-01" db="EMBL/GenBank/DDBJ databases">
        <title>Metagenome sequencing of chrysophaentin producing Chrysophaeum taylorii.</title>
        <authorList>
            <person name="Davison J."/>
            <person name="Bewley C."/>
        </authorList>
    </citation>
    <scope>NUCLEOTIDE SEQUENCE</scope>
    <source>
        <strain evidence="4">NIES-1699</strain>
    </source>
</reference>
<keyword evidence="2" id="KW-0732">Signal</keyword>
<keyword evidence="1" id="KW-0808">Transferase</keyword>
<name>A0AAD7XM23_9STRA</name>
<dbReference type="PANTHER" id="PTHR12526">
    <property type="entry name" value="GLYCOSYLTRANSFERASE"/>
    <property type="match status" value="1"/>
</dbReference>
<dbReference type="InterPro" id="IPR001296">
    <property type="entry name" value="Glyco_trans_1"/>
</dbReference>
<sequence>MWALAVALAVAAAAVVQEAPFVLIAEPESGNIVYGHRPDDRNRHVVRVVLHFYDLHLISPEERAGLSVWFRIDRGQTVTLGPPLPASELEMSMRLGTHVIEVALRRDADIENDDDDVAIPRGVDPARVAVTVFDVMPEPGQEILRSRESPEAHLDRWWRPRADAYDYDRCLQSPMHVVLVGSLSLGGQAMLALEQARRLPGLRLSDGRPAFRLTYATSAPEGRPEPLRARLEALGVPVVRYAARIPYELACDLDGAPADNIGKRLATYASRDALPPALEAVVGKLLDIFMTADVVSFTNHETYTSADALIVECARLARVPHVLNEPANLWWGDLPTGTRKGGNGTLLAGLILPSEFAAQFWARRGVTVPLFVINPGVDVRRDDQVIAPRRRSRAFDNAMGTVVRVAFVGRLAPQKSPGLFVRAAASITALYSRHAPRKTSPRVRFVVIGDGPLRAAMEELARMLGLSVGSSDDADIEFLGWLPPEDVREAIRNYTDIVVHTNVLEETFCMCNIEAMAEDRYVISFGVGGVSEYLVQGDHHGTVVETPSVPALVAAIINVLENPNRAAAAGVMAARRVRGLDDGIDLSFERMARQYANLYAAFACQHSRQANHDGQEVETKRSSVSTPDTFADILNTLRKTHQVACLEHNRTGDTRAAWALSTLAAIAEAGLLAARKLVLSSKIPELARIAATARATRGGLLLQIAEEFQTRLSRIVRHKRLVQAWAYKYLYNGDKGIRPHADEGTVTINCWLTPDAENLDDTSGGLRVYLSETPSNFSFATANQDFRRVMAALGDAPFLDVPHRQNRCLVFKSRLVHETQPLNFRRTYESSRINLSLMYGSTSWQA</sequence>
<organism evidence="4 5">
    <name type="scientific">Chrysophaeum taylorii</name>
    <dbReference type="NCBI Taxonomy" id="2483200"/>
    <lineage>
        <taxon>Eukaryota</taxon>
        <taxon>Sar</taxon>
        <taxon>Stramenopiles</taxon>
        <taxon>Ochrophyta</taxon>
        <taxon>Pelagophyceae</taxon>
        <taxon>Pelagomonadales</taxon>
        <taxon>Pelagomonadaceae</taxon>
        <taxon>Chrysophaeum</taxon>
    </lineage>
</organism>
<accession>A0AAD7XM23</accession>
<comment type="caution">
    <text evidence="4">The sequence shown here is derived from an EMBL/GenBank/DDBJ whole genome shotgun (WGS) entry which is preliminary data.</text>
</comment>
<feature type="signal peptide" evidence="2">
    <location>
        <begin position="1"/>
        <end position="18"/>
    </location>
</feature>
<protein>
    <recommendedName>
        <fullName evidence="3">Glycosyl transferase family 1 domain-containing protein</fullName>
    </recommendedName>
</protein>
<evidence type="ECO:0000313" key="5">
    <source>
        <dbReference type="Proteomes" id="UP001230188"/>
    </source>
</evidence>
<feature type="domain" description="Glycosyl transferase family 1" evidence="3">
    <location>
        <begin position="404"/>
        <end position="569"/>
    </location>
</feature>
<keyword evidence="1" id="KW-0328">Glycosyltransferase</keyword>
<evidence type="ECO:0000256" key="1">
    <source>
        <dbReference type="ARBA" id="ARBA00022676"/>
    </source>
</evidence>
<dbReference type="Gene3D" id="3.40.50.2000">
    <property type="entry name" value="Glycogen Phosphorylase B"/>
    <property type="match status" value="2"/>
</dbReference>
<evidence type="ECO:0000259" key="3">
    <source>
        <dbReference type="Pfam" id="PF00534"/>
    </source>
</evidence>
<dbReference type="SUPFAM" id="SSF53756">
    <property type="entry name" value="UDP-Glycosyltransferase/glycogen phosphorylase"/>
    <property type="match status" value="1"/>
</dbReference>
<dbReference type="Pfam" id="PF00534">
    <property type="entry name" value="Glycos_transf_1"/>
    <property type="match status" value="1"/>
</dbReference>
<dbReference type="GO" id="GO:0016757">
    <property type="term" value="F:glycosyltransferase activity"/>
    <property type="evidence" value="ECO:0007669"/>
    <property type="project" value="UniProtKB-KW"/>
</dbReference>
<evidence type="ECO:0000256" key="2">
    <source>
        <dbReference type="SAM" id="SignalP"/>
    </source>
</evidence>
<evidence type="ECO:0000313" key="4">
    <source>
        <dbReference type="EMBL" id="KAJ8610851.1"/>
    </source>
</evidence>
<dbReference type="Proteomes" id="UP001230188">
    <property type="component" value="Unassembled WGS sequence"/>
</dbReference>
<dbReference type="EMBL" id="JAQMWT010000093">
    <property type="protein sequence ID" value="KAJ8610851.1"/>
    <property type="molecule type" value="Genomic_DNA"/>
</dbReference>
<dbReference type="AlphaFoldDB" id="A0AAD7XM23"/>
<proteinExistence type="predicted"/>